<name>A0A1B1U424_9HELI</name>
<dbReference type="EMBL" id="CP016503">
    <property type="protein sequence ID" value="ANV97506.1"/>
    <property type="molecule type" value="Genomic_DNA"/>
</dbReference>
<keyword evidence="6" id="KW-1185">Reference proteome</keyword>
<dbReference type="GO" id="GO:0016746">
    <property type="term" value="F:acyltransferase activity"/>
    <property type="evidence" value="ECO:0007669"/>
    <property type="project" value="UniProtKB-KW"/>
</dbReference>
<evidence type="ECO:0000313" key="5">
    <source>
        <dbReference type="EMBL" id="ANV97506.1"/>
    </source>
</evidence>
<dbReference type="InterPro" id="IPR011004">
    <property type="entry name" value="Trimer_LpxA-like_sf"/>
</dbReference>
<evidence type="ECO:0000256" key="1">
    <source>
        <dbReference type="ARBA" id="ARBA00007274"/>
    </source>
</evidence>
<dbReference type="PROSITE" id="PS00101">
    <property type="entry name" value="HEXAPEP_TRANSFERASES"/>
    <property type="match status" value="1"/>
</dbReference>
<comment type="similarity">
    <text evidence="1">Belongs to the transferase hexapeptide repeat family.</text>
</comment>
<proteinExistence type="inferred from homology"/>
<dbReference type="InterPro" id="IPR018357">
    <property type="entry name" value="Hexapep_transf_CS"/>
</dbReference>
<keyword evidence="2 5" id="KW-0808">Transferase</keyword>
<evidence type="ECO:0000256" key="3">
    <source>
        <dbReference type="ARBA" id="ARBA00022737"/>
    </source>
</evidence>
<dbReference type="InterPro" id="IPR050179">
    <property type="entry name" value="Trans_hexapeptide_repeat"/>
</dbReference>
<protein>
    <submittedName>
        <fullName evidence="5">Hexapeptide transferase</fullName>
    </submittedName>
</protein>
<gene>
    <name evidence="5" type="ORF">BBW65_01170</name>
</gene>
<evidence type="ECO:0000313" key="6">
    <source>
        <dbReference type="Proteomes" id="UP000092884"/>
    </source>
</evidence>
<reference evidence="6" key="1">
    <citation type="submission" date="2016-07" db="EMBL/GenBank/DDBJ databases">
        <authorList>
            <person name="Florea S."/>
            <person name="Webb J.S."/>
            <person name="Jaromczyk J."/>
            <person name="Schardl C.L."/>
        </authorList>
    </citation>
    <scope>NUCLEOTIDE SEQUENCE [LARGE SCALE GENOMIC DNA]</scope>
    <source>
        <strain evidence="6">MIT 01-6242</strain>
    </source>
</reference>
<dbReference type="Proteomes" id="UP000092884">
    <property type="component" value="Chromosome"/>
</dbReference>
<dbReference type="CDD" id="cd03358">
    <property type="entry name" value="LbH_WxcM_N_like"/>
    <property type="match status" value="1"/>
</dbReference>
<dbReference type="InterPro" id="IPR001451">
    <property type="entry name" value="Hexapep"/>
</dbReference>
<accession>A0A1B1U424</accession>
<dbReference type="RefSeq" id="WP_066338600.1">
    <property type="nucleotide sequence ID" value="NZ_CP016503.1"/>
</dbReference>
<dbReference type="AlphaFoldDB" id="A0A1B1U424"/>
<dbReference type="Pfam" id="PF00132">
    <property type="entry name" value="Hexapep"/>
    <property type="match status" value="2"/>
</dbReference>
<keyword evidence="4" id="KW-0012">Acyltransferase</keyword>
<evidence type="ECO:0000256" key="2">
    <source>
        <dbReference type="ARBA" id="ARBA00022679"/>
    </source>
</evidence>
<sequence length="188" mass="20523">MAYIHSSAIVEEPSSIGSQTKIWHFSHILPHCIIGQNCVIGQNCCIGPNVQIGDGVKIQNNVSLYKGIICESDVFIGPSVVFTNVINPRSFINRKEEFKQTHLAQGCSIGANSTILCGVKIGKYAFIGAGSVVTKDVKPYALVLGNPARQVGWIDKGGQKMVFENNIAIDSYDGCKYVEKNQEILEFE</sequence>
<dbReference type="KEGG" id="het:BBW65_01170"/>
<evidence type="ECO:0000256" key="4">
    <source>
        <dbReference type="ARBA" id="ARBA00023315"/>
    </source>
</evidence>
<dbReference type="PANTHER" id="PTHR43300:SF4">
    <property type="entry name" value="ACYL-[ACYL-CARRIER-PROTEIN]--UDP-N-ACETYLGLUCOSAMINE O-ACYLTRANSFERASE"/>
    <property type="match status" value="1"/>
</dbReference>
<dbReference type="OrthoDB" id="9782091at2"/>
<keyword evidence="3" id="KW-0677">Repeat</keyword>
<dbReference type="Gene3D" id="2.160.10.10">
    <property type="entry name" value="Hexapeptide repeat proteins"/>
    <property type="match status" value="1"/>
</dbReference>
<organism evidence="5 6">
    <name type="scientific">Helicobacter enhydrae</name>
    <dbReference type="NCBI Taxonomy" id="222136"/>
    <lineage>
        <taxon>Bacteria</taxon>
        <taxon>Pseudomonadati</taxon>
        <taxon>Campylobacterota</taxon>
        <taxon>Epsilonproteobacteria</taxon>
        <taxon>Campylobacterales</taxon>
        <taxon>Helicobacteraceae</taxon>
        <taxon>Helicobacter</taxon>
    </lineage>
</organism>
<dbReference type="PANTHER" id="PTHR43300">
    <property type="entry name" value="ACETYLTRANSFERASE"/>
    <property type="match status" value="1"/>
</dbReference>
<dbReference type="STRING" id="222136.BBW65_01170"/>
<dbReference type="SUPFAM" id="SSF51161">
    <property type="entry name" value="Trimeric LpxA-like enzymes"/>
    <property type="match status" value="1"/>
</dbReference>